<dbReference type="Gene3D" id="3.40.50.410">
    <property type="entry name" value="von Willebrand factor, type A domain"/>
    <property type="match status" value="2"/>
</dbReference>
<reference evidence="2 3" key="1">
    <citation type="submission" date="2020-06" db="EMBL/GenBank/DDBJ databases">
        <authorList>
            <person name="Li R."/>
            <person name="Bekaert M."/>
        </authorList>
    </citation>
    <scope>NUCLEOTIDE SEQUENCE [LARGE SCALE GENOMIC DNA]</scope>
    <source>
        <strain evidence="3">wild</strain>
    </source>
</reference>
<dbReference type="OrthoDB" id="6119783at2759"/>
<dbReference type="InterPro" id="IPR036465">
    <property type="entry name" value="vWFA_dom_sf"/>
</dbReference>
<dbReference type="AlphaFoldDB" id="A0A6J8BLV8"/>
<dbReference type="PANTHER" id="PTHR24020">
    <property type="entry name" value="COLLAGEN ALPHA"/>
    <property type="match status" value="1"/>
</dbReference>
<accession>A0A6J8BLV8</accession>
<dbReference type="InterPro" id="IPR002035">
    <property type="entry name" value="VWF_A"/>
</dbReference>
<dbReference type="Proteomes" id="UP000507470">
    <property type="component" value="Unassembled WGS sequence"/>
</dbReference>
<dbReference type="InterPro" id="IPR050525">
    <property type="entry name" value="ECM_Assembly_Org"/>
</dbReference>
<feature type="domain" description="VWFA" evidence="1">
    <location>
        <begin position="1"/>
        <end position="141"/>
    </location>
</feature>
<evidence type="ECO:0000259" key="1">
    <source>
        <dbReference type="PROSITE" id="PS50234"/>
    </source>
</evidence>
<protein>
    <submittedName>
        <fullName evidence="2">COL6A</fullName>
    </submittedName>
</protein>
<name>A0A6J8BLV8_MYTCO</name>
<evidence type="ECO:0000313" key="2">
    <source>
        <dbReference type="EMBL" id="CAC5384632.1"/>
    </source>
</evidence>
<dbReference type="PANTHER" id="PTHR24020:SF87">
    <property type="entry name" value="COLLAGEN ALPHA-1(VI) CHAIN-LIKE"/>
    <property type="match status" value="1"/>
</dbReference>
<sequence length="374" mass="41759">MMTFSIKTEILFQLDDFKTEKEIAKILFDKKNFMRYQWKGGSTNLGKALRLLMDKGLSPSYGSRTDVPQIAVIITDGEPNGRFQLEFAKAVAEIRKTDIIVYAIGVGLGRRLENLIKITGDPKQVFELKDYASLGAIRNKLVVKLCDEEQNDDEKENPCDPGKRLTACDGAMADVIFVADSSRSIGDISFNKLKQFAKAVVKRFTVSPIDIQVGFINFGNDSNFEFKLNSYRDQDEVMKAISKVQYLDTAERMQLTYIDKAFNLLIQKGFLHENGGRGGRVPKIAIIITDGAPTDIDATHKLAKKAEQQGMIIFAIGVGKWMKQDGVNLLASDPKTKHAFLVENYDALSFIEAALAKKTCTAAHQMISMAPRFF</sequence>
<evidence type="ECO:0000313" key="3">
    <source>
        <dbReference type="Proteomes" id="UP000507470"/>
    </source>
</evidence>
<dbReference type="Pfam" id="PF00092">
    <property type="entry name" value="VWA"/>
    <property type="match status" value="2"/>
</dbReference>
<keyword evidence="3" id="KW-1185">Reference proteome</keyword>
<dbReference type="PROSITE" id="PS50234">
    <property type="entry name" value="VWFA"/>
    <property type="match status" value="2"/>
</dbReference>
<dbReference type="SMART" id="SM00327">
    <property type="entry name" value="VWA"/>
    <property type="match status" value="2"/>
</dbReference>
<organism evidence="2 3">
    <name type="scientific">Mytilus coruscus</name>
    <name type="common">Sea mussel</name>
    <dbReference type="NCBI Taxonomy" id="42192"/>
    <lineage>
        <taxon>Eukaryota</taxon>
        <taxon>Metazoa</taxon>
        <taxon>Spiralia</taxon>
        <taxon>Lophotrochozoa</taxon>
        <taxon>Mollusca</taxon>
        <taxon>Bivalvia</taxon>
        <taxon>Autobranchia</taxon>
        <taxon>Pteriomorphia</taxon>
        <taxon>Mytilida</taxon>
        <taxon>Mytiloidea</taxon>
        <taxon>Mytilidae</taxon>
        <taxon>Mytilinae</taxon>
        <taxon>Mytilus</taxon>
    </lineage>
</organism>
<dbReference type="EMBL" id="CACVKT020003598">
    <property type="protein sequence ID" value="CAC5384632.1"/>
    <property type="molecule type" value="Genomic_DNA"/>
</dbReference>
<gene>
    <name evidence="2" type="ORF">MCOR_20255</name>
</gene>
<dbReference type="SUPFAM" id="SSF53300">
    <property type="entry name" value="vWA-like"/>
    <property type="match status" value="2"/>
</dbReference>
<proteinExistence type="predicted"/>
<dbReference type="PRINTS" id="PR00453">
    <property type="entry name" value="VWFADOMAIN"/>
</dbReference>
<feature type="domain" description="VWFA" evidence="1">
    <location>
        <begin position="174"/>
        <end position="355"/>
    </location>
</feature>